<accession>R9GRG7</accession>
<gene>
    <name evidence="1" type="ORF">ADIARSV_2738</name>
</gene>
<dbReference type="RefSeq" id="WP_016195969.1">
    <property type="nucleotide sequence ID" value="NZ_AQPN01000098.1"/>
</dbReference>
<keyword evidence="2" id="KW-1185">Reference proteome</keyword>
<proteinExistence type="predicted"/>
<dbReference type="Proteomes" id="UP000014174">
    <property type="component" value="Unassembled WGS sequence"/>
</dbReference>
<evidence type="ECO:0000313" key="2">
    <source>
        <dbReference type="Proteomes" id="UP000014174"/>
    </source>
</evidence>
<dbReference type="EMBL" id="AQPN01000098">
    <property type="protein sequence ID" value="EOR94125.1"/>
    <property type="molecule type" value="Genomic_DNA"/>
</dbReference>
<name>R9GRG7_9SPHI</name>
<evidence type="ECO:0000313" key="1">
    <source>
        <dbReference type="EMBL" id="EOR94125.1"/>
    </source>
</evidence>
<comment type="caution">
    <text evidence="1">The sequence shown here is derived from an EMBL/GenBank/DDBJ whole genome shotgun (WGS) entry which is preliminary data.</text>
</comment>
<protein>
    <submittedName>
        <fullName evidence="1">Uncharacterized protein</fullName>
    </submittedName>
</protein>
<dbReference type="AlphaFoldDB" id="R9GRG7"/>
<sequence length="77" mass="9068">MRQALNFMFKDLEYDFQVIKFPTVSPSYIEVQVLLNHVTRTLVKSTAKWQLKENNGIHDEDLIEAVGQAIDERYRLI</sequence>
<organism evidence="1 2">
    <name type="scientific">Arcticibacter svalbardensis MN12-7</name>
    <dbReference type="NCBI Taxonomy" id="1150600"/>
    <lineage>
        <taxon>Bacteria</taxon>
        <taxon>Pseudomonadati</taxon>
        <taxon>Bacteroidota</taxon>
        <taxon>Sphingobacteriia</taxon>
        <taxon>Sphingobacteriales</taxon>
        <taxon>Sphingobacteriaceae</taxon>
        <taxon>Arcticibacter</taxon>
    </lineage>
</organism>
<reference evidence="1 2" key="1">
    <citation type="journal article" date="2013" name="Genome Announc.">
        <title>Draft Genome Sequence of Arcticibacter svalbardensis Strain MN12-7T, a Member of the Family Sphingobacteriaceae Isolated from an Arctic Soil Sample.</title>
        <authorList>
            <person name="Shivaji S."/>
            <person name="Ara S."/>
            <person name="Prasad S."/>
            <person name="Manasa B.P."/>
            <person name="Begum Z."/>
            <person name="Singh A."/>
            <person name="Kumar Pinnaka A."/>
        </authorList>
    </citation>
    <scope>NUCLEOTIDE SEQUENCE [LARGE SCALE GENOMIC DNA]</scope>
    <source>
        <strain evidence="1 2">MN12-7</strain>
    </source>
</reference>
<dbReference type="STRING" id="1150600.ADIARSV_2738"/>